<feature type="compositionally biased region" description="Polar residues" evidence="1">
    <location>
        <begin position="7"/>
        <end position="22"/>
    </location>
</feature>
<accession>M2YG29</accession>
<reference evidence="2 3" key="1">
    <citation type="journal article" date="2012" name="PLoS Pathog.">
        <title>Diverse lifestyles and strategies of plant pathogenesis encoded in the genomes of eighteen Dothideomycetes fungi.</title>
        <authorList>
            <person name="Ohm R.A."/>
            <person name="Feau N."/>
            <person name="Henrissat B."/>
            <person name="Schoch C.L."/>
            <person name="Horwitz B.A."/>
            <person name="Barry K.W."/>
            <person name="Condon B.J."/>
            <person name="Copeland A.C."/>
            <person name="Dhillon B."/>
            <person name="Glaser F."/>
            <person name="Hesse C.N."/>
            <person name="Kosti I."/>
            <person name="LaButti K."/>
            <person name="Lindquist E.A."/>
            <person name="Lucas S."/>
            <person name="Salamov A.A."/>
            <person name="Bradshaw R.E."/>
            <person name="Ciuffetti L."/>
            <person name="Hamelin R.C."/>
            <person name="Kema G.H.J."/>
            <person name="Lawrence C."/>
            <person name="Scott J.A."/>
            <person name="Spatafora J.W."/>
            <person name="Turgeon B.G."/>
            <person name="de Wit P.J.G.M."/>
            <person name="Zhong S."/>
            <person name="Goodwin S.B."/>
            <person name="Grigoriev I.V."/>
        </authorList>
    </citation>
    <scope>NUCLEOTIDE SEQUENCE [LARGE SCALE GENOMIC DNA]</scope>
    <source>
        <strain evidence="2 3">CIRAD86</strain>
    </source>
</reference>
<dbReference type="VEuPathDB" id="FungiDB:MYCFIDRAFT_205582"/>
<dbReference type="AlphaFoldDB" id="M2YG29"/>
<feature type="region of interest" description="Disordered" evidence="1">
    <location>
        <begin position="1"/>
        <end position="25"/>
    </location>
</feature>
<dbReference type="HOGENOM" id="CLU_2251235_0_0_1"/>
<dbReference type="GeneID" id="19336407"/>
<evidence type="ECO:0000313" key="2">
    <source>
        <dbReference type="EMBL" id="EME76755.1"/>
    </source>
</evidence>
<evidence type="ECO:0000313" key="3">
    <source>
        <dbReference type="Proteomes" id="UP000016932"/>
    </source>
</evidence>
<dbReference type="RefSeq" id="XP_007932668.1">
    <property type="nucleotide sequence ID" value="XM_007934477.1"/>
</dbReference>
<sequence length="104" mass="11666">MKIGSLRLNTTQQKTSLRNPPSSACKHYQPAGSNCKTLAMSAPTSRLALVPPEDRNTRANEQIEHTRTYIVKLCDDNDDFRRRCEAKITKLALEEGVWTSCCIA</sequence>
<dbReference type="Proteomes" id="UP000016932">
    <property type="component" value="Unassembled WGS sequence"/>
</dbReference>
<gene>
    <name evidence="2" type="ORF">MYCFIDRAFT_205582</name>
</gene>
<organism evidence="2 3">
    <name type="scientific">Pseudocercospora fijiensis (strain CIRAD86)</name>
    <name type="common">Black leaf streak disease fungus</name>
    <name type="synonym">Mycosphaerella fijiensis</name>
    <dbReference type="NCBI Taxonomy" id="383855"/>
    <lineage>
        <taxon>Eukaryota</taxon>
        <taxon>Fungi</taxon>
        <taxon>Dikarya</taxon>
        <taxon>Ascomycota</taxon>
        <taxon>Pezizomycotina</taxon>
        <taxon>Dothideomycetes</taxon>
        <taxon>Dothideomycetidae</taxon>
        <taxon>Mycosphaerellales</taxon>
        <taxon>Mycosphaerellaceae</taxon>
        <taxon>Pseudocercospora</taxon>
    </lineage>
</organism>
<keyword evidence="3" id="KW-1185">Reference proteome</keyword>
<dbReference type="EMBL" id="KB446576">
    <property type="protein sequence ID" value="EME76755.1"/>
    <property type="molecule type" value="Genomic_DNA"/>
</dbReference>
<proteinExistence type="predicted"/>
<evidence type="ECO:0000256" key="1">
    <source>
        <dbReference type="SAM" id="MobiDB-lite"/>
    </source>
</evidence>
<dbReference type="KEGG" id="pfj:MYCFIDRAFT_205582"/>
<name>M2YG29_PSEFD</name>
<protein>
    <submittedName>
        <fullName evidence="2">Uncharacterized protein</fullName>
    </submittedName>
</protein>